<keyword evidence="2" id="KW-1185">Reference proteome</keyword>
<evidence type="ECO:0000313" key="2">
    <source>
        <dbReference type="Proteomes" id="UP000814140"/>
    </source>
</evidence>
<dbReference type="EMBL" id="MU277212">
    <property type="protein sequence ID" value="KAI0061533.1"/>
    <property type="molecule type" value="Genomic_DNA"/>
</dbReference>
<protein>
    <submittedName>
        <fullName evidence="1">Uncharacterized protein</fullName>
    </submittedName>
</protein>
<name>A0ACB8SZ77_9AGAM</name>
<organism evidence="1 2">
    <name type="scientific">Artomyces pyxidatus</name>
    <dbReference type="NCBI Taxonomy" id="48021"/>
    <lineage>
        <taxon>Eukaryota</taxon>
        <taxon>Fungi</taxon>
        <taxon>Dikarya</taxon>
        <taxon>Basidiomycota</taxon>
        <taxon>Agaricomycotina</taxon>
        <taxon>Agaricomycetes</taxon>
        <taxon>Russulales</taxon>
        <taxon>Auriscalpiaceae</taxon>
        <taxon>Artomyces</taxon>
    </lineage>
</organism>
<reference evidence="1" key="2">
    <citation type="journal article" date="2022" name="New Phytol.">
        <title>Evolutionary transition to the ectomycorrhizal habit in the genomes of a hyperdiverse lineage of mushroom-forming fungi.</title>
        <authorList>
            <person name="Looney B."/>
            <person name="Miyauchi S."/>
            <person name="Morin E."/>
            <person name="Drula E."/>
            <person name="Courty P.E."/>
            <person name="Kohler A."/>
            <person name="Kuo A."/>
            <person name="LaButti K."/>
            <person name="Pangilinan J."/>
            <person name="Lipzen A."/>
            <person name="Riley R."/>
            <person name="Andreopoulos W."/>
            <person name="He G."/>
            <person name="Johnson J."/>
            <person name="Nolan M."/>
            <person name="Tritt A."/>
            <person name="Barry K.W."/>
            <person name="Grigoriev I.V."/>
            <person name="Nagy L.G."/>
            <person name="Hibbett D."/>
            <person name="Henrissat B."/>
            <person name="Matheny P.B."/>
            <person name="Labbe J."/>
            <person name="Martin F.M."/>
        </authorList>
    </citation>
    <scope>NUCLEOTIDE SEQUENCE</scope>
    <source>
        <strain evidence="1">HHB10654</strain>
    </source>
</reference>
<sequence>MAFNLLSLADDVLLDTMELLDFKAVLSCQATCRRMNCVITSSISLQYMIELAACGMVDGPRGGQSLDITERLRRLRLYDAAWRHLRWTKVEKVTHLNGLSAPSLDDNNTFILQHKLSTGHSSYISPSTLWGVDEKHFNPVSYGAAHVIVMDASQDLLVSRDYSFRHHLQALSTGGPHPLACHDDFICTPEDTRGFRIFDICGDFLLALFVLLSDVRYVVWNWKTGVTEYRASEPANSRCHIRCFLDPEHFLVECRGRREPSDFPSHAGLHIIRFRAGPSASEHPEPVLSRPSYCFAFPELMQHASINTTASPWRTANSLAPGNFFSNANDRVFLVAVTFSADEEIHQCHYYIPSTTFYSYMKSHPMTGTPASIHVPWDAWGRMGSMIALPMGRNTADIRRPDCVGGMRSLFIDHADSGTSNAVILDFHPLRVARAAMLQRDGDTEITIHRGVTRQDMPAGYEDAETMLPCTVTKISLPAEFTGGVGPRWRRYRAYLCDNGVVLMLLDISSLKVTSAWLYTI</sequence>
<accession>A0ACB8SZ77</accession>
<comment type="caution">
    <text evidence="1">The sequence shown here is derived from an EMBL/GenBank/DDBJ whole genome shotgun (WGS) entry which is preliminary data.</text>
</comment>
<evidence type="ECO:0000313" key="1">
    <source>
        <dbReference type="EMBL" id="KAI0061533.1"/>
    </source>
</evidence>
<proteinExistence type="predicted"/>
<reference evidence="1" key="1">
    <citation type="submission" date="2021-03" db="EMBL/GenBank/DDBJ databases">
        <authorList>
            <consortium name="DOE Joint Genome Institute"/>
            <person name="Ahrendt S."/>
            <person name="Looney B.P."/>
            <person name="Miyauchi S."/>
            <person name="Morin E."/>
            <person name="Drula E."/>
            <person name="Courty P.E."/>
            <person name="Chicoki N."/>
            <person name="Fauchery L."/>
            <person name="Kohler A."/>
            <person name="Kuo A."/>
            <person name="Labutti K."/>
            <person name="Pangilinan J."/>
            <person name="Lipzen A."/>
            <person name="Riley R."/>
            <person name="Andreopoulos W."/>
            <person name="He G."/>
            <person name="Johnson J."/>
            <person name="Barry K.W."/>
            <person name="Grigoriev I.V."/>
            <person name="Nagy L."/>
            <person name="Hibbett D."/>
            <person name="Henrissat B."/>
            <person name="Matheny P.B."/>
            <person name="Labbe J."/>
            <person name="Martin F."/>
        </authorList>
    </citation>
    <scope>NUCLEOTIDE SEQUENCE</scope>
    <source>
        <strain evidence="1">HHB10654</strain>
    </source>
</reference>
<gene>
    <name evidence="1" type="ORF">BV25DRAFT_1916887</name>
</gene>
<dbReference type="Proteomes" id="UP000814140">
    <property type="component" value="Unassembled WGS sequence"/>
</dbReference>